<comment type="caution">
    <text evidence="2">The sequence shown here is derived from an EMBL/GenBank/DDBJ whole genome shotgun (WGS) entry which is preliminary data.</text>
</comment>
<evidence type="ECO:0000256" key="1">
    <source>
        <dbReference type="SAM" id="SignalP"/>
    </source>
</evidence>
<keyword evidence="1" id="KW-0732">Signal</keyword>
<evidence type="ECO:0000313" key="3">
    <source>
        <dbReference type="Proteomes" id="UP000823865"/>
    </source>
</evidence>
<feature type="signal peptide" evidence="1">
    <location>
        <begin position="1"/>
        <end position="20"/>
    </location>
</feature>
<reference evidence="2" key="2">
    <citation type="submission" date="2021-04" db="EMBL/GenBank/DDBJ databases">
        <authorList>
            <person name="Gilroy R."/>
        </authorList>
    </citation>
    <scope>NUCLEOTIDE SEQUENCE</scope>
    <source>
        <strain evidence="2">G3-2149</strain>
    </source>
</reference>
<sequence>MKKLFVAVAAVMVVSATAFSTNNKMTNNGVDEPDTVVVDSSKAFALVDDTVTSDTVVAAEESAFALALADDTVTSDTVVTVDETAFALAFADDTVTSDTVITDTEKFALAKNDAKVEPDTTTTEKEKVEEVIEKVENKIGFMA</sequence>
<dbReference type="EMBL" id="JAHLFU010000175">
    <property type="protein sequence ID" value="MBU3853761.1"/>
    <property type="molecule type" value="Genomic_DNA"/>
</dbReference>
<accession>A0A9E2P274</accession>
<evidence type="ECO:0000313" key="2">
    <source>
        <dbReference type="EMBL" id="MBU3853761.1"/>
    </source>
</evidence>
<organism evidence="2 3">
    <name type="scientific">Candidatus Paraprevotella stercoravium</name>
    <dbReference type="NCBI Taxonomy" id="2838725"/>
    <lineage>
        <taxon>Bacteria</taxon>
        <taxon>Pseudomonadati</taxon>
        <taxon>Bacteroidota</taxon>
        <taxon>Bacteroidia</taxon>
        <taxon>Bacteroidales</taxon>
        <taxon>Prevotellaceae</taxon>
        <taxon>Paraprevotella</taxon>
    </lineage>
</organism>
<dbReference type="Proteomes" id="UP000823865">
    <property type="component" value="Unassembled WGS sequence"/>
</dbReference>
<dbReference type="AlphaFoldDB" id="A0A9E2P274"/>
<gene>
    <name evidence="2" type="ORF">H9789_08110</name>
</gene>
<reference evidence="2" key="1">
    <citation type="journal article" date="2021" name="PeerJ">
        <title>Extensive microbial diversity within the chicken gut microbiome revealed by metagenomics and culture.</title>
        <authorList>
            <person name="Gilroy R."/>
            <person name="Ravi A."/>
            <person name="Getino M."/>
            <person name="Pursley I."/>
            <person name="Horton D.L."/>
            <person name="Alikhan N.F."/>
            <person name="Baker D."/>
            <person name="Gharbi K."/>
            <person name="Hall N."/>
            <person name="Watson M."/>
            <person name="Adriaenssens E.M."/>
            <person name="Foster-Nyarko E."/>
            <person name="Jarju S."/>
            <person name="Secka A."/>
            <person name="Antonio M."/>
            <person name="Oren A."/>
            <person name="Chaudhuri R.R."/>
            <person name="La Ragione R."/>
            <person name="Hildebrand F."/>
            <person name="Pallen M.J."/>
        </authorList>
    </citation>
    <scope>NUCLEOTIDE SEQUENCE</scope>
    <source>
        <strain evidence="2">G3-2149</strain>
    </source>
</reference>
<name>A0A9E2P274_9BACT</name>
<protein>
    <submittedName>
        <fullName evidence="2">Uncharacterized protein</fullName>
    </submittedName>
</protein>
<feature type="chain" id="PRO_5038833826" evidence="1">
    <location>
        <begin position="21"/>
        <end position="143"/>
    </location>
</feature>
<proteinExistence type="predicted"/>